<accession>A0ABY3X1F8</accession>
<proteinExistence type="predicted"/>
<keyword evidence="2" id="KW-0238">DNA-binding</keyword>
<dbReference type="Pfam" id="PF03869">
    <property type="entry name" value="Arc"/>
    <property type="match status" value="1"/>
</dbReference>
<evidence type="ECO:0000259" key="1">
    <source>
        <dbReference type="PROSITE" id="PS50943"/>
    </source>
</evidence>
<dbReference type="InterPro" id="IPR005569">
    <property type="entry name" value="Arc_DNA-bd_dom"/>
</dbReference>
<dbReference type="RefSeq" id="WP_242148008.1">
    <property type="nucleotide sequence ID" value="NZ_CP093379.1"/>
</dbReference>
<feature type="domain" description="HTH cro/C1-type" evidence="1">
    <location>
        <begin position="117"/>
        <end position="140"/>
    </location>
</feature>
<dbReference type="EMBL" id="CP093379">
    <property type="protein sequence ID" value="UNM95601.1"/>
    <property type="molecule type" value="Genomic_DNA"/>
</dbReference>
<evidence type="ECO:0000313" key="2">
    <source>
        <dbReference type="EMBL" id="UNM95601.1"/>
    </source>
</evidence>
<reference evidence="2 3" key="1">
    <citation type="submission" date="2022-03" db="EMBL/GenBank/DDBJ databases">
        <title>Ignatzschineria rhizosphaerae HR5S32.</title>
        <authorList>
            <person name="Sun J.Q."/>
            <person name="Feng J.Y."/>
        </authorList>
    </citation>
    <scope>NUCLEOTIDE SEQUENCE [LARGE SCALE GENOMIC DNA]</scope>
    <source>
        <strain evidence="2 3">HR5S32</strain>
    </source>
</reference>
<dbReference type="InterPro" id="IPR013321">
    <property type="entry name" value="Arc_rbn_hlx_hlx"/>
</dbReference>
<sequence length="304" mass="35231">MSKVDIQFNLRVPSELKEKIEVSAQHNNRSINAEAVSRLYNSFSESQQNLSASIKAFEDILRKNQPSSRRTEIATRLNISLKKINEALMYSKKLSPARIAKSMGNNYAEPMENFFMGLEEPSFSQLEDIAKYLNINSDWLLFGEGSIFSISYARVPTPEQEGVNWLTDKNLNNNLTHLYFLRQDNEAGELIIIKQYGNWHCTVFKTPYHISEVIGATGEANLIRLFSTWKLLDKQSSPPSVRSFLISPNDYQTILSGETHPLTIINQLTNKPWWEDIWDHNVYEKMNYWEGWKSLCKRINNLRK</sequence>
<keyword evidence="3" id="KW-1185">Reference proteome</keyword>
<protein>
    <submittedName>
        <fullName evidence="2">Arc family DNA-binding protein</fullName>
    </submittedName>
</protein>
<dbReference type="SUPFAM" id="SSF47598">
    <property type="entry name" value="Ribbon-helix-helix"/>
    <property type="match status" value="1"/>
</dbReference>
<evidence type="ECO:0000313" key="3">
    <source>
        <dbReference type="Proteomes" id="UP000829542"/>
    </source>
</evidence>
<dbReference type="InterPro" id="IPR010985">
    <property type="entry name" value="Ribbon_hlx_hlx"/>
</dbReference>
<dbReference type="Proteomes" id="UP000829542">
    <property type="component" value="Chromosome"/>
</dbReference>
<gene>
    <name evidence="2" type="ORF">MMG00_10275</name>
</gene>
<dbReference type="GO" id="GO:0003677">
    <property type="term" value="F:DNA binding"/>
    <property type="evidence" value="ECO:0007669"/>
    <property type="project" value="UniProtKB-KW"/>
</dbReference>
<dbReference type="InterPro" id="IPR001387">
    <property type="entry name" value="Cro/C1-type_HTH"/>
</dbReference>
<dbReference type="Gene3D" id="1.10.1220.10">
    <property type="entry name" value="Met repressor-like"/>
    <property type="match status" value="1"/>
</dbReference>
<organism evidence="2 3">
    <name type="scientific">Ignatzschineria rhizosphaerae</name>
    <dbReference type="NCBI Taxonomy" id="2923279"/>
    <lineage>
        <taxon>Bacteria</taxon>
        <taxon>Pseudomonadati</taxon>
        <taxon>Pseudomonadota</taxon>
        <taxon>Gammaproteobacteria</taxon>
        <taxon>Cardiobacteriales</taxon>
        <taxon>Ignatzschineriaceae</taxon>
        <taxon>Ignatzschineria</taxon>
    </lineage>
</organism>
<dbReference type="PROSITE" id="PS50943">
    <property type="entry name" value="HTH_CROC1"/>
    <property type="match status" value="1"/>
</dbReference>
<name>A0ABY3X1F8_9GAMM</name>